<evidence type="ECO:0008006" key="5">
    <source>
        <dbReference type="Google" id="ProtNLM"/>
    </source>
</evidence>
<reference evidence="3" key="1">
    <citation type="journal article" date="2020" name="Fungal Divers.">
        <title>Resolving the Mortierellaceae phylogeny through synthesis of multi-gene phylogenetics and phylogenomics.</title>
        <authorList>
            <person name="Vandepol N."/>
            <person name="Liber J."/>
            <person name="Desiro A."/>
            <person name="Na H."/>
            <person name="Kennedy M."/>
            <person name="Barry K."/>
            <person name="Grigoriev I.V."/>
            <person name="Miller A.N."/>
            <person name="O'Donnell K."/>
            <person name="Stajich J.E."/>
            <person name="Bonito G."/>
        </authorList>
    </citation>
    <scope>NUCLEOTIDE SEQUENCE</scope>
    <source>
        <strain evidence="3">KOD1015</strain>
    </source>
</reference>
<keyword evidence="2" id="KW-0472">Membrane</keyword>
<dbReference type="Proteomes" id="UP000780801">
    <property type="component" value="Unassembled WGS sequence"/>
</dbReference>
<comment type="caution">
    <text evidence="3">The sequence shown here is derived from an EMBL/GenBank/DDBJ whole genome shotgun (WGS) entry which is preliminary data.</text>
</comment>
<evidence type="ECO:0000256" key="1">
    <source>
        <dbReference type="SAM" id="MobiDB-lite"/>
    </source>
</evidence>
<dbReference type="InterPro" id="IPR015943">
    <property type="entry name" value="WD40/YVTN_repeat-like_dom_sf"/>
</dbReference>
<evidence type="ECO:0000313" key="3">
    <source>
        <dbReference type="EMBL" id="KAF9584935.1"/>
    </source>
</evidence>
<keyword evidence="2" id="KW-1133">Transmembrane helix</keyword>
<feature type="transmembrane region" description="Helical" evidence="2">
    <location>
        <begin position="1262"/>
        <end position="1285"/>
    </location>
</feature>
<organism evidence="3 4">
    <name type="scientific">Lunasporangiospora selenospora</name>
    <dbReference type="NCBI Taxonomy" id="979761"/>
    <lineage>
        <taxon>Eukaryota</taxon>
        <taxon>Fungi</taxon>
        <taxon>Fungi incertae sedis</taxon>
        <taxon>Mucoromycota</taxon>
        <taxon>Mortierellomycotina</taxon>
        <taxon>Mortierellomycetes</taxon>
        <taxon>Mortierellales</taxon>
        <taxon>Mortierellaceae</taxon>
        <taxon>Lunasporangiospora</taxon>
    </lineage>
</organism>
<feature type="transmembrane region" description="Helical" evidence="2">
    <location>
        <begin position="1059"/>
        <end position="1083"/>
    </location>
</feature>
<evidence type="ECO:0000313" key="4">
    <source>
        <dbReference type="Proteomes" id="UP000780801"/>
    </source>
</evidence>
<keyword evidence="4" id="KW-1185">Reference proteome</keyword>
<sequence>MDGSGDRANSTSTENYLTASSGGSVFGQQSVRRNSVATVVESVLATTPSDCSTNGSASAKGKYAEPYAKRKEGWSQKMSSYSSFESYKAKMHSDLKSGSLVKRLYFEYGTDVYGDVVYHGASGLYSDPALVDDEESLIFTIEDSLEKGCPYYAVICLLLDARSMNISAIRMFDMDLNLDEIRSDESQQFARILLRGQFVRREEYYEIEVLCSDKSMSASVQLCYIELSQEAPQPGSYDCILPSSPLPRKSIGVWHFEDDHPLVQQVPAYIKGYAISAIGSHVATLSSTGVKLHLDLWDLDLTTSGPRVSYPFSPSIPMATASVTCVKEDHQNICVTLSWDGSQIVVHGSDHATNPLFRLFTHYCTRETHRQHLRNRHPPVSLNPSTRCIQHTAFRSFKGCAKFTSTSTSYDGGGSERFIFCIGMDLYVFSTTGEWDMLHCISVLPESSPSDSGNMILTAARGVLVSQASPFQLYIWNIELGKCIHTIDVTRSIVKFYLSSDGSTVTVITTSQILFYSIESGELLQSSSGSYQHTCGYLEGNSGIVQRSHSQGDNRLLILDSSSLRCRKEVHLPSHEHWSVTDIETRVGSQDSSSQQTIIVCQHGSILEMSLLDDISSRIDGKPLCTPECKTELRPIPEVRAEETIIIPGGMYMIRKNGSSDIIGSRTTIDMIFENSRPRRLQLETHKTFITQEHSMVIGVSRSVYGDQCSIWKLPQSPDEECELVLHWLLPSATGEYLIESCPHEKRLVLNRNTERVHLSIDRVCAPENASFFFDAVGRLQVYMKNPGSEASRGAIRYIRSHLNKYPCPEDRLRSVISQICTFWYHEEHEQHKEVLQEILQPQAENNWIPLARYTENSNPISIILEKSRKHPEAIEIAALIIDYCVQQVRSEQDVAYVMFFLECMDGLTARYPELACRASQAFAYVRCHTQSFLDNRKISYPPIPRQIWNPGNPKVCATGATLDSLDREFSEEIFVAPVNLLWSFIPNDKQPYCTEFPTKEPESLTTSARTLFHIIRYSLTSFSHVYVRSRFYSLEILDNPAVEAVVDYKWNAFVYRYWLAQFGFQCIFYFLILMTTFMQIYYPQKEIMQWRKDRSQALLQFADMDNEGDSTDTDASLERNAGETHVALQVDQTNNGTRLSLDSQQEKGENTLASKLSSKELKNKTEGKAEAAFRKRSSYFSCTLTSDEMLPYLTLALYPLGVSIMQIAGLFLPREFRLLLDEFSYCVVLVFFHLLSELQVIESVCKYITIIFDALSEVKVIFVMLLGSVLTFSVAILHSLYGVIPLTAEERLQVHMPDNFFGAFVSVYLILGGRYDPITKDLYEDGNGNEESRFYNLSTHLILMFYFSFASVLLLNVIISVVGAAVSKANGTWRQVWLENRIRFIENAENMSYHIPGFRETFEWFPRHVYYTAMPYQVKQYWKHMNDLEGEVRGSFQSTNTRVKEPTSGINSLEPTLDKKYTHQSHSCSEDLKEIKEILRQQNGSHMQHLSSVMGRIGQQDEGIRERLGQDSKEHGEEMSILRSE</sequence>
<accession>A0A9P6KHM3</accession>
<dbReference type="EMBL" id="JAABOA010000294">
    <property type="protein sequence ID" value="KAF9584935.1"/>
    <property type="molecule type" value="Genomic_DNA"/>
</dbReference>
<dbReference type="Gene3D" id="2.130.10.10">
    <property type="entry name" value="YVTN repeat-like/Quinoprotein amine dehydrogenase"/>
    <property type="match status" value="1"/>
</dbReference>
<feature type="region of interest" description="Disordered" evidence="1">
    <location>
        <begin position="1498"/>
        <end position="1526"/>
    </location>
</feature>
<feature type="transmembrane region" description="Helical" evidence="2">
    <location>
        <begin position="1342"/>
        <end position="1367"/>
    </location>
</feature>
<dbReference type="SUPFAM" id="SSF69322">
    <property type="entry name" value="Tricorn protease domain 2"/>
    <property type="match status" value="1"/>
</dbReference>
<proteinExistence type="predicted"/>
<protein>
    <recommendedName>
        <fullName evidence="5">Ion transport domain-containing protein</fullName>
    </recommendedName>
</protein>
<feature type="compositionally biased region" description="Polar residues" evidence="1">
    <location>
        <begin position="7"/>
        <end position="19"/>
    </location>
</feature>
<evidence type="ECO:0000256" key="2">
    <source>
        <dbReference type="SAM" id="Phobius"/>
    </source>
</evidence>
<gene>
    <name evidence="3" type="ORF">BGW38_004611</name>
</gene>
<name>A0A9P6KHM3_9FUNG</name>
<feature type="compositionally biased region" description="Basic and acidic residues" evidence="1">
    <location>
        <begin position="1503"/>
        <end position="1526"/>
    </location>
</feature>
<feature type="region of interest" description="Disordered" evidence="1">
    <location>
        <begin position="1"/>
        <end position="26"/>
    </location>
</feature>
<feature type="transmembrane region" description="Helical" evidence="2">
    <location>
        <begin position="1297"/>
        <end position="1316"/>
    </location>
</feature>
<keyword evidence="2" id="KW-0812">Transmembrane</keyword>